<dbReference type="GO" id="GO:0008115">
    <property type="term" value="F:sarcosine oxidase activity"/>
    <property type="evidence" value="ECO:0007669"/>
    <property type="project" value="InterPro"/>
</dbReference>
<keyword evidence="2" id="KW-1185">Reference proteome</keyword>
<dbReference type="InterPro" id="IPR006279">
    <property type="entry name" value="SoxD"/>
</dbReference>
<dbReference type="GO" id="GO:0046653">
    <property type="term" value="P:tetrahydrofolate metabolic process"/>
    <property type="evidence" value="ECO:0007669"/>
    <property type="project" value="InterPro"/>
</dbReference>
<name>A0A975G4F4_9CAUL</name>
<dbReference type="KEGG" id="caul:KCG34_11625"/>
<evidence type="ECO:0000313" key="1">
    <source>
        <dbReference type="EMBL" id="QUD90456.1"/>
    </source>
</evidence>
<gene>
    <name evidence="1" type="ORF">KCG34_11625</name>
</gene>
<dbReference type="RefSeq" id="WP_211940507.1">
    <property type="nucleotide sequence ID" value="NZ_CP073078.1"/>
</dbReference>
<proteinExistence type="predicted"/>
<dbReference type="EMBL" id="CP073078">
    <property type="protein sequence ID" value="QUD90456.1"/>
    <property type="molecule type" value="Genomic_DNA"/>
</dbReference>
<protein>
    <submittedName>
        <fullName evidence="1">Sarcosine oxidase subunit delta</fullName>
    </submittedName>
</protein>
<sequence length="85" mass="9875">MFLITCPHCGPRSQAEFAYERAEEAVVRPTDSLEATTAALYTRANPRDFEWELWRHAYGCRAWIRMRRHRVTHEIAEVERVGAGA</sequence>
<accession>A0A975G4F4</accession>
<evidence type="ECO:0000313" key="2">
    <source>
        <dbReference type="Proteomes" id="UP000676409"/>
    </source>
</evidence>
<reference evidence="1" key="1">
    <citation type="submission" date="2021-04" db="EMBL/GenBank/DDBJ databases">
        <title>The complete genome sequence of Caulobacter sp. S6.</title>
        <authorList>
            <person name="Tang Y."/>
            <person name="Ouyang W."/>
            <person name="Liu Q."/>
            <person name="Huang B."/>
            <person name="Guo Z."/>
            <person name="Lei P."/>
        </authorList>
    </citation>
    <scope>NUCLEOTIDE SEQUENCE</scope>
    <source>
        <strain evidence="1">S6</strain>
    </source>
</reference>
<dbReference type="Pfam" id="PF04267">
    <property type="entry name" value="SoxD"/>
    <property type="match status" value="1"/>
</dbReference>
<dbReference type="AlphaFoldDB" id="A0A975G4F4"/>
<dbReference type="Gene3D" id="3.30.2270.10">
    <property type="entry name" value="Folate-binding superfamily"/>
    <property type="match status" value="1"/>
</dbReference>
<dbReference type="InterPro" id="IPR038561">
    <property type="entry name" value="SoxD_sf"/>
</dbReference>
<dbReference type="Proteomes" id="UP000676409">
    <property type="component" value="Chromosome"/>
</dbReference>
<organism evidence="1 2">
    <name type="scientific">Phenylobacterium montanum</name>
    <dbReference type="NCBI Taxonomy" id="2823693"/>
    <lineage>
        <taxon>Bacteria</taxon>
        <taxon>Pseudomonadati</taxon>
        <taxon>Pseudomonadota</taxon>
        <taxon>Alphaproteobacteria</taxon>
        <taxon>Caulobacterales</taxon>
        <taxon>Caulobacteraceae</taxon>
        <taxon>Phenylobacterium</taxon>
    </lineage>
</organism>